<gene>
    <name evidence="1" type="ORF">OB919_09800</name>
</gene>
<evidence type="ECO:0000313" key="1">
    <source>
        <dbReference type="EMBL" id="MCU4752276.1"/>
    </source>
</evidence>
<dbReference type="EMBL" id="JAOPJZ010000006">
    <property type="protein sequence ID" value="MCU4752276.1"/>
    <property type="molecule type" value="Genomic_DNA"/>
</dbReference>
<dbReference type="InterPro" id="IPR055710">
    <property type="entry name" value="DUF7286"/>
</dbReference>
<dbReference type="RefSeq" id="WP_342808618.1">
    <property type="nucleotide sequence ID" value="NZ_JAOPJZ010000006.1"/>
</dbReference>
<protein>
    <submittedName>
        <fullName evidence="1">Uncharacterized protein</fullName>
    </submittedName>
</protein>
<proteinExistence type="predicted"/>
<sequence>MRRPHTISLASDERGRIPFALIGVLLLVSSITLVGALEARPTPQPDVDPSIAMDRTNAAIQTALRDATRRATDDAARNPVYKPANNSYGALLNASTHDQQFENYLRLLIYLEVQDALENAGQDIRGTQTVVSVPQATNASTLENGMNQTTLVRPSSGLLEVTIENVTTTVYRDESEIASQTNAYSVTIPTPIFELQSRTDEYEAALNTNVLDGSGFGRQFSGRLYPIAWVRGYAQYGGMPVSEVISNRHVEVTANSAAFATQEAVFGSKDPDGSDAMRQAWLCLAATDADELYGGYNDGDSPRIDSDDVCDNLQYVYGDQVGGDPPDAPSLQDIAGHAPGMDEDLTVAVSESAYVPMRHLFDDQHTHGLPNAFDRVYTVDVASSVDVTEATTRNRPTPPDEGDYWERYWISEPEYLETTVEYANVTAHGEESAYYTYDATVVNEFERKASWNDTRTDSRERIVTNASTWHEFDVHIRLYEDSHSPHSLVRNTEQYGIKTKYNSTDIGVYSSDFSDVPDKAAAEFVGGRTTQYFGDMLGETAWGITSAAEFEAALDIPDTERIDADYEYGKLEADVVEDLVDLQPELAAIEVTFERHEMIKGPDESGPVEELLGIVEAERDAMLERSSPYEDPAEKAHYEARLGYYELLIEDLERVADAHNEVMTGLDDELTDVNSALSDATQYMQEAMSASDPEPGQIDDVPLLDDLEYEISGSPSYLVTENVSATDVPAVDGNETFVPMSTKNSNFFSIPYDTVMTGILSRIPKLNMGDEEERIPMQTAGETLRAAMLAEELGADVGDDVADLEGEVADSIDMIGFYVWSNVYNELDIGNDPGIFEPHYMKEALEEWPTIDQQAVAIGKGEATDAIVEEIIETYKDEYPDEYKNRNEVWEAKIESVARPIVIETIGEQTVDIESTIEDLDANIRDEVSEITDNVIEERLRQAEIVGEDGEIEISDEAEWLTGDAPKRVPAGIPLLPLPGYWIATGNVWDVNVLAAYTRFEVSTNSGSPTTFTETTYVREQTNITKQINGDEIELGHNTKIGFETRTVVVIIVPPGGQGVGDRTGTRDQCTLSWPEIGYVAKIDVNGC</sequence>
<dbReference type="Proteomes" id="UP001321047">
    <property type="component" value="Unassembled WGS sequence"/>
</dbReference>
<reference evidence="1 2" key="1">
    <citation type="submission" date="2022-09" db="EMBL/GenBank/DDBJ databases">
        <title>Enrichment on poylsaccharides allowed isolation of novel metabolic and taxonomic groups of Haloarchaea.</title>
        <authorList>
            <person name="Sorokin D.Y."/>
            <person name="Elcheninov A.G."/>
            <person name="Khizhniak T.V."/>
            <person name="Kolganova T.V."/>
            <person name="Kublanov I.V."/>
        </authorList>
    </citation>
    <scope>NUCLEOTIDE SEQUENCE [LARGE SCALE GENOMIC DNA]</scope>
    <source>
        <strain evidence="1 2">AArc-curdl1</strain>
    </source>
</reference>
<dbReference type="Pfam" id="PF23957">
    <property type="entry name" value="DUF7286"/>
    <property type="match status" value="1"/>
</dbReference>
<organism evidence="1 2">
    <name type="scientific">Natronosalvus hydrolyticus</name>
    <dbReference type="NCBI Taxonomy" id="2979988"/>
    <lineage>
        <taxon>Archaea</taxon>
        <taxon>Methanobacteriati</taxon>
        <taxon>Methanobacteriota</taxon>
        <taxon>Stenosarchaea group</taxon>
        <taxon>Halobacteria</taxon>
        <taxon>Halobacteriales</taxon>
        <taxon>Natrialbaceae</taxon>
        <taxon>Natronosalvus</taxon>
    </lineage>
</organism>
<comment type="caution">
    <text evidence="1">The sequence shown here is derived from an EMBL/GenBank/DDBJ whole genome shotgun (WGS) entry which is preliminary data.</text>
</comment>
<evidence type="ECO:0000313" key="2">
    <source>
        <dbReference type="Proteomes" id="UP001321047"/>
    </source>
</evidence>
<dbReference type="AlphaFoldDB" id="A0AAP3E6A7"/>
<keyword evidence="2" id="KW-1185">Reference proteome</keyword>
<name>A0AAP3E6A7_9EURY</name>
<accession>A0AAP3E6A7</accession>